<sequence length="245" mass="28231">MSVRTEQIIPACMLWNTCHQPDLVQPSLKKTLEDLGLKYLDLYLMHWPLGYKEGGDFLPVDENGKVLFSDVDYLETWGAMEDCVDLGLVKHIGCSNFNSKQLQRLLDEGRIQPAVNQFEVNCYLTNRKLIEYCKSKNILPVAYGPLGTPGKNGSVNLLKDSVLVQIGQKYNKSSAQVALRFLIQQDIAVIPKSVTPARIEENFQVYDFKLTEEEMAQLFSLNRNFRNYREEIALDHKYYPFYEDF</sequence>
<name>A0A2T7PK60_POMCA</name>
<dbReference type="InterPro" id="IPR036812">
    <property type="entry name" value="NAD(P)_OxRdtase_dom_sf"/>
</dbReference>
<dbReference type="InterPro" id="IPR023210">
    <property type="entry name" value="NADP_OxRdtase_dom"/>
</dbReference>
<dbReference type="PIRSF" id="PIRSF000097">
    <property type="entry name" value="AKR"/>
    <property type="match status" value="1"/>
</dbReference>
<proteinExistence type="predicted"/>
<feature type="binding site" evidence="1">
    <location>
        <position position="46"/>
    </location>
    <ligand>
        <name>substrate</name>
    </ligand>
</feature>
<feature type="domain" description="NADP-dependent oxidoreductase" evidence="2">
    <location>
        <begin position="15"/>
        <end position="221"/>
    </location>
</feature>
<evidence type="ECO:0000313" key="3">
    <source>
        <dbReference type="EMBL" id="PVD33826.1"/>
    </source>
</evidence>
<keyword evidence="4" id="KW-1185">Reference proteome</keyword>
<dbReference type="Proteomes" id="UP000245119">
    <property type="component" value="Linkage Group LG3"/>
</dbReference>
<dbReference type="GO" id="GO:0016491">
    <property type="term" value="F:oxidoreductase activity"/>
    <property type="evidence" value="ECO:0007669"/>
    <property type="project" value="InterPro"/>
</dbReference>
<dbReference type="InterPro" id="IPR018170">
    <property type="entry name" value="Aldo/ket_reductase_CS"/>
</dbReference>
<dbReference type="SUPFAM" id="SSF51430">
    <property type="entry name" value="NAD(P)-linked oxidoreductase"/>
    <property type="match status" value="1"/>
</dbReference>
<dbReference type="OrthoDB" id="416253at2759"/>
<protein>
    <recommendedName>
        <fullName evidence="2">NADP-dependent oxidoreductase domain-containing protein</fullName>
    </recommendedName>
</protein>
<evidence type="ECO:0000313" key="4">
    <source>
        <dbReference type="Proteomes" id="UP000245119"/>
    </source>
</evidence>
<organism evidence="3 4">
    <name type="scientific">Pomacea canaliculata</name>
    <name type="common">Golden apple snail</name>
    <dbReference type="NCBI Taxonomy" id="400727"/>
    <lineage>
        <taxon>Eukaryota</taxon>
        <taxon>Metazoa</taxon>
        <taxon>Spiralia</taxon>
        <taxon>Lophotrochozoa</taxon>
        <taxon>Mollusca</taxon>
        <taxon>Gastropoda</taxon>
        <taxon>Caenogastropoda</taxon>
        <taxon>Architaenioglossa</taxon>
        <taxon>Ampullarioidea</taxon>
        <taxon>Ampullariidae</taxon>
        <taxon>Pomacea</taxon>
    </lineage>
</organism>
<reference evidence="3 4" key="1">
    <citation type="submission" date="2018-04" db="EMBL/GenBank/DDBJ databases">
        <title>The genome of golden apple snail Pomacea canaliculata provides insight into stress tolerance and invasive adaptation.</title>
        <authorList>
            <person name="Liu C."/>
            <person name="Liu B."/>
            <person name="Ren Y."/>
            <person name="Zhang Y."/>
            <person name="Wang H."/>
            <person name="Li S."/>
            <person name="Jiang F."/>
            <person name="Yin L."/>
            <person name="Zhang G."/>
            <person name="Qian W."/>
            <person name="Fan W."/>
        </authorList>
    </citation>
    <scope>NUCLEOTIDE SEQUENCE [LARGE SCALE GENOMIC DNA]</scope>
    <source>
        <strain evidence="3">SZHN2017</strain>
        <tissue evidence="3">Muscle</tissue>
    </source>
</reference>
<comment type="caution">
    <text evidence="3">The sequence shown here is derived from an EMBL/GenBank/DDBJ whole genome shotgun (WGS) entry which is preliminary data.</text>
</comment>
<evidence type="ECO:0000259" key="2">
    <source>
        <dbReference type="Pfam" id="PF00248"/>
    </source>
</evidence>
<gene>
    <name evidence="3" type="ORF">C0Q70_05087</name>
</gene>
<dbReference type="PANTHER" id="PTHR11732">
    <property type="entry name" value="ALDO/KETO REDUCTASE"/>
    <property type="match status" value="1"/>
</dbReference>
<dbReference type="PRINTS" id="PR00069">
    <property type="entry name" value="ALDKETRDTASE"/>
</dbReference>
<dbReference type="Gene3D" id="3.20.20.100">
    <property type="entry name" value="NADP-dependent oxidoreductase domain"/>
    <property type="match status" value="1"/>
</dbReference>
<accession>A0A2T7PK60</accession>
<dbReference type="PROSITE" id="PS00063">
    <property type="entry name" value="ALDOKETO_REDUCTASE_3"/>
    <property type="match status" value="1"/>
</dbReference>
<dbReference type="InterPro" id="IPR020471">
    <property type="entry name" value="AKR"/>
</dbReference>
<dbReference type="Pfam" id="PF00248">
    <property type="entry name" value="Aldo_ket_red"/>
    <property type="match status" value="1"/>
</dbReference>
<evidence type="ECO:0000256" key="1">
    <source>
        <dbReference type="PIRSR" id="PIRSR000097-2"/>
    </source>
</evidence>
<dbReference type="AlphaFoldDB" id="A0A2T7PK60"/>
<dbReference type="EMBL" id="PZQS01000003">
    <property type="protein sequence ID" value="PVD33826.1"/>
    <property type="molecule type" value="Genomic_DNA"/>
</dbReference>